<accession>A0AA88J1F2</accession>
<reference evidence="1" key="1">
    <citation type="submission" date="2023-07" db="EMBL/GenBank/DDBJ databases">
        <title>draft genome sequence of fig (Ficus carica).</title>
        <authorList>
            <person name="Takahashi T."/>
            <person name="Nishimura K."/>
        </authorList>
    </citation>
    <scope>NUCLEOTIDE SEQUENCE</scope>
</reference>
<evidence type="ECO:0000313" key="2">
    <source>
        <dbReference type="Proteomes" id="UP001187192"/>
    </source>
</evidence>
<protein>
    <submittedName>
        <fullName evidence="1">Uncharacterized protein</fullName>
    </submittedName>
</protein>
<evidence type="ECO:0000313" key="1">
    <source>
        <dbReference type="EMBL" id="GMN62643.1"/>
    </source>
</evidence>
<proteinExistence type="predicted"/>
<sequence length="62" mass="7195">MLPRWFLKTIVEDKAFTTVYKDRRGSTVLPRRSPKTVVEARSVHDGLKRPSWKHVASMKVSN</sequence>
<keyword evidence="2" id="KW-1185">Reference proteome</keyword>
<comment type="caution">
    <text evidence="1">The sequence shown here is derived from an EMBL/GenBank/DDBJ whole genome shotgun (WGS) entry which is preliminary data.</text>
</comment>
<dbReference type="EMBL" id="BTGU01000132">
    <property type="protein sequence ID" value="GMN62643.1"/>
    <property type="molecule type" value="Genomic_DNA"/>
</dbReference>
<organism evidence="1 2">
    <name type="scientific">Ficus carica</name>
    <name type="common">Common fig</name>
    <dbReference type="NCBI Taxonomy" id="3494"/>
    <lineage>
        <taxon>Eukaryota</taxon>
        <taxon>Viridiplantae</taxon>
        <taxon>Streptophyta</taxon>
        <taxon>Embryophyta</taxon>
        <taxon>Tracheophyta</taxon>
        <taxon>Spermatophyta</taxon>
        <taxon>Magnoliopsida</taxon>
        <taxon>eudicotyledons</taxon>
        <taxon>Gunneridae</taxon>
        <taxon>Pentapetalae</taxon>
        <taxon>rosids</taxon>
        <taxon>fabids</taxon>
        <taxon>Rosales</taxon>
        <taxon>Moraceae</taxon>
        <taxon>Ficeae</taxon>
        <taxon>Ficus</taxon>
    </lineage>
</organism>
<gene>
    <name evidence="1" type="ORF">TIFTF001_031732</name>
</gene>
<dbReference type="AlphaFoldDB" id="A0AA88J1F2"/>
<dbReference type="Proteomes" id="UP001187192">
    <property type="component" value="Unassembled WGS sequence"/>
</dbReference>
<name>A0AA88J1F2_FICCA</name>